<evidence type="ECO:0000313" key="6">
    <source>
        <dbReference type="EMBL" id="MEL3953587.1"/>
    </source>
</evidence>
<dbReference type="Gene3D" id="2.70.50.60">
    <property type="entry name" value="abc- transporter (atp binding component) like domain"/>
    <property type="match status" value="1"/>
</dbReference>
<dbReference type="InterPro" id="IPR003439">
    <property type="entry name" value="ABC_transporter-like_ATP-bd"/>
</dbReference>
<dbReference type="CDD" id="cd10147">
    <property type="entry name" value="Wzt_C-like"/>
    <property type="match status" value="1"/>
</dbReference>
<dbReference type="Proteomes" id="UP001455088">
    <property type="component" value="Unassembled WGS sequence"/>
</dbReference>
<protein>
    <submittedName>
        <fullName evidence="6">ABC transporter ATP-binding protein</fullName>
    </submittedName>
</protein>
<evidence type="ECO:0000256" key="3">
    <source>
        <dbReference type="ARBA" id="ARBA00022741"/>
    </source>
</evidence>
<sequence>MDSLMSSDPVVLKVAGVSKHYQVYGSPQDRLKEALFSRAARAVGRDGRSYSRRFSALQDVSFEIRKGETVGIIGRNGSGKSTLLQLLSGTLSPSEGQILVDGRVAPLLELGAGFNPDFTGRENVFFNGALLGLSDEQLRSKYDSIVEFADIGDFIDQPVKTYSSGMFVRLAFAVIAHVDADILVIDEALSVGDAFFVQKCMRFLRTFMQNGTVVFVSHDTAAVINLCDRVVWLSHGKVVADGPPKEVTAKYLEDLYAVEMINAGPAPESVAAVESVMADPLSMGAASVVSAVDANHDGMAPRDFRQDLINASEHRHEIRVFEFNSDKGFGQGGAQVQSAAFVDSDGNPLSWVVGGEPVRLQIRCRVNQPLVSPIIGFEVYDRLGQTLFADNTFVASLDVPPAADAGQLLTASFDFRMPVLREGDYTMSAAIADGNQEHHVQHHWLHDALAFHVHARGICLGLFGAPMQRVRLVVEQEDFVSG</sequence>
<dbReference type="Gene3D" id="3.40.50.300">
    <property type="entry name" value="P-loop containing nucleotide triphosphate hydrolases"/>
    <property type="match status" value="1"/>
</dbReference>
<keyword evidence="3" id="KW-0547">Nucleotide-binding</keyword>
<dbReference type="InterPro" id="IPR027417">
    <property type="entry name" value="P-loop_NTPase"/>
</dbReference>
<dbReference type="EMBL" id="JBBYHY010000004">
    <property type="protein sequence ID" value="MEL3953587.1"/>
    <property type="molecule type" value="Genomic_DNA"/>
</dbReference>
<dbReference type="PANTHER" id="PTHR46743">
    <property type="entry name" value="TEICHOIC ACIDS EXPORT ATP-BINDING PROTEIN TAGH"/>
    <property type="match status" value="1"/>
</dbReference>
<dbReference type="Pfam" id="PF14524">
    <property type="entry name" value="Wzt_C"/>
    <property type="match status" value="1"/>
</dbReference>
<feature type="domain" description="ABC transporter" evidence="5">
    <location>
        <begin position="29"/>
        <end position="260"/>
    </location>
</feature>
<dbReference type="CDD" id="cd03220">
    <property type="entry name" value="ABC_KpsT_Wzt"/>
    <property type="match status" value="1"/>
</dbReference>
<evidence type="ECO:0000259" key="5">
    <source>
        <dbReference type="PROSITE" id="PS50893"/>
    </source>
</evidence>
<reference evidence="6 7" key="1">
    <citation type="submission" date="2024-04" db="EMBL/GenBank/DDBJ databases">
        <title>Bacterial endophytes with biocontrol capabilities against important plant pathogens.</title>
        <authorList>
            <person name="Alayande K.A."/>
        </authorList>
    </citation>
    <scope>NUCLEOTIDE SEQUENCE [LARGE SCALE GENOMIC DNA]</scope>
    <source>
        <strain evidence="6 7">KV22</strain>
    </source>
</reference>
<dbReference type="GO" id="GO:0005524">
    <property type="term" value="F:ATP binding"/>
    <property type="evidence" value="ECO:0007669"/>
    <property type="project" value="UniProtKB-KW"/>
</dbReference>
<name>A0ABU9JL57_9GAMM</name>
<proteinExistence type="inferred from homology"/>
<dbReference type="InterPro" id="IPR017871">
    <property type="entry name" value="ABC_transporter-like_CS"/>
</dbReference>
<dbReference type="RefSeq" id="WP_237740274.1">
    <property type="nucleotide sequence ID" value="NZ_JBBYHY010000004.1"/>
</dbReference>
<dbReference type="PROSITE" id="PS00211">
    <property type="entry name" value="ABC_TRANSPORTER_1"/>
    <property type="match status" value="1"/>
</dbReference>
<dbReference type="PANTHER" id="PTHR46743:SF2">
    <property type="entry name" value="TEICHOIC ACIDS EXPORT ATP-BINDING PROTEIN TAGH"/>
    <property type="match status" value="1"/>
</dbReference>
<gene>
    <name evidence="6" type="ORF">AAE039_08430</name>
</gene>
<keyword evidence="7" id="KW-1185">Reference proteome</keyword>
<keyword evidence="4 6" id="KW-0067">ATP-binding</keyword>
<dbReference type="InterPro" id="IPR050683">
    <property type="entry name" value="Bact_Polysacc_Export_ATP-bd"/>
</dbReference>
<accession>A0ABU9JL57</accession>
<dbReference type="Pfam" id="PF00005">
    <property type="entry name" value="ABC_tran"/>
    <property type="match status" value="1"/>
</dbReference>
<evidence type="ECO:0000256" key="2">
    <source>
        <dbReference type="ARBA" id="ARBA00022448"/>
    </source>
</evidence>
<dbReference type="PROSITE" id="PS50893">
    <property type="entry name" value="ABC_TRANSPORTER_2"/>
    <property type="match status" value="1"/>
</dbReference>
<evidence type="ECO:0000256" key="1">
    <source>
        <dbReference type="ARBA" id="ARBA00005417"/>
    </source>
</evidence>
<dbReference type="SUPFAM" id="SSF52540">
    <property type="entry name" value="P-loop containing nucleoside triphosphate hydrolases"/>
    <property type="match status" value="1"/>
</dbReference>
<dbReference type="InterPro" id="IPR015860">
    <property type="entry name" value="ABC_transpr_TagH-like"/>
</dbReference>
<organism evidence="6 7">
    <name type="scientific">Stenotrophomonas bentonitica</name>
    <dbReference type="NCBI Taxonomy" id="1450134"/>
    <lineage>
        <taxon>Bacteria</taxon>
        <taxon>Pseudomonadati</taxon>
        <taxon>Pseudomonadota</taxon>
        <taxon>Gammaproteobacteria</taxon>
        <taxon>Lysobacterales</taxon>
        <taxon>Lysobacteraceae</taxon>
        <taxon>Stenotrophomonas</taxon>
    </lineage>
</organism>
<evidence type="ECO:0000256" key="4">
    <source>
        <dbReference type="ARBA" id="ARBA00022840"/>
    </source>
</evidence>
<evidence type="ECO:0000313" key="7">
    <source>
        <dbReference type="Proteomes" id="UP001455088"/>
    </source>
</evidence>
<comment type="caution">
    <text evidence="6">The sequence shown here is derived from an EMBL/GenBank/DDBJ whole genome shotgun (WGS) entry which is preliminary data.</text>
</comment>
<comment type="similarity">
    <text evidence="1">Belongs to the ABC transporter superfamily.</text>
</comment>
<dbReference type="InterPro" id="IPR003593">
    <property type="entry name" value="AAA+_ATPase"/>
</dbReference>
<keyword evidence="2" id="KW-0813">Transport</keyword>
<dbReference type="InterPro" id="IPR029439">
    <property type="entry name" value="Wzt_C"/>
</dbReference>
<dbReference type="SMART" id="SM00382">
    <property type="entry name" value="AAA"/>
    <property type="match status" value="1"/>
</dbReference>